<dbReference type="EMBL" id="AUZX01014928">
    <property type="protein sequence ID" value="EQD30796.1"/>
    <property type="molecule type" value="Genomic_DNA"/>
</dbReference>
<reference evidence="1" key="2">
    <citation type="journal article" date="2014" name="ISME J.">
        <title>Microbial stratification in low pH oxic and suboxic macroscopic growths along an acid mine drainage.</title>
        <authorList>
            <person name="Mendez-Garcia C."/>
            <person name="Mesa V."/>
            <person name="Sprenger R.R."/>
            <person name="Richter M."/>
            <person name="Diez M.S."/>
            <person name="Solano J."/>
            <person name="Bargiela R."/>
            <person name="Golyshina O.V."/>
            <person name="Manteca A."/>
            <person name="Ramos J.L."/>
            <person name="Gallego J.R."/>
            <person name="Llorente I."/>
            <person name="Martins Dos Santos V.A."/>
            <person name="Jensen O.N."/>
            <person name="Pelaez A.I."/>
            <person name="Sanchez J."/>
            <person name="Ferrer M."/>
        </authorList>
    </citation>
    <scope>NUCLEOTIDE SEQUENCE</scope>
</reference>
<accession>T0Y6P0</accession>
<gene>
    <name evidence="1" type="ORF">B1A_20230</name>
</gene>
<sequence length="172" mass="19023">TIDLPGARQALESLQSRLQALSDPEGDAEKAHLRWAEADGQVKKLREQEGDNEAAKRDLDRKWQQIAGRRERAFDKIGAGLADPQRLLAERHLPIPDGDVLESLSELELEATKSVQDAIETATSQLNSCEQTLVRQMGAAKKVDTGALAEVGQEMQDVPAYLERLRQLTEEA</sequence>
<feature type="non-terminal residue" evidence="1">
    <location>
        <position position="1"/>
    </location>
</feature>
<protein>
    <submittedName>
        <fullName evidence="1">Uncharacterized protein</fullName>
    </submittedName>
</protein>
<evidence type="ECO:0000313" key="1">
    <source>
        <dbReference type="EMBL" id="EQD30796.1"/>
    </source>
</evidence>
<proteinExistence type="predicted"/>
<comment type="caution">
    <text evidence="1">The sequence shown here is derived from an EMBL/GenBank/DDBJ whole genome shotgun (WGS) entry which is preliminary data.</text>
</comment>
<reference evidence="1" key="1">
    <citation type="submission" date="2013-08" db="EMBL/GenBank/DDBJ databases">
        <authorList>
            <person name="Mendez C."/>
            <person name="Richter M."/>
            <person name="Ferrer M."/>
            <person name="Sanchez J."/>
        </authorList>
    </citation>
    <scope>NUCLEOTIDE SEQUENCE</scope>
</reference>
<feature type="non-terminal residue" evidence="1">
    <location>
        <position position="172"/>
    </location>
</feature>
<dbReference type="AlphaFoldDB" id="T0Y6P0"/>
<organism evidence="1">
    <name type="scientific">mine drainage metagenome</name>
    <dbReference type="NCBI Taxonomy" id="410659"/>
    <lineage>
        <taxon>unclassified sequences</taxon>
        <taxon>metagenomes</taxon>
        <taxon>ecological metagenomes</taxon>
    </lineage>
</organism>
<name>T0Y6P0_9ZZZZ</name>